<proteinExistence type="predicted"/>
<protein>
    <recommendedName>
        <fullName evidence="2">Glyoxalase-like domain-containing protein</fullName>
    </recommendedName>
</protein>
<accession>A0A7M4DQ63</accession>
<comment type="caution">
    <text evidence="3">The sequence shown here is derived from an EMBL/GenBank/DDBJ whole genome shotgun (WGS) entry which is preliminary data.</text>
</comment>
<dbReference type="InterPro" id="IPR029068">
    <property type="entry name" value="Glyas_Bleomycin-R_OHBP_Dase"/>
</dbReference>
<keyword evidence="4" id="KW-1185">Reference proteome</keyword>
<gene>
    <name evidence="3" type="ORF">HALOF300_04301</name>
</gene>
<dbReference type="Proteomes" id="UP000419743">
    <property type="component" value="Unassembled WGS sequence"/>
</dbReference>
<evidence type="ECO:0000313" key="4">
    <source>
        <dbReference type="Proteomes" id="UP000419743"/>
    </source>
</evidence>
<sequence>MSEQGWRHFLEATGVEDWVVLHGGATAVFRTGSLADSVRLAAAIAEVAGFEGSGRLLTIADDRLTVRLTRDLWALEPEHVGLARAVSATAGRHGAPADRAAVHEVQLAIAAKPETIDVGFWRAVLGYDPVADDNGVDPLGHGSTVWMQDLDETKPLRHAMHIDVSVAREHSQARFDAAVAAGGIVVHDAAPGHWILADRAGNKVCICAWPDGAEFSADDEGDVTAGESAIESGRTETG</sequence>
<dbReference type="Pfam" id="PF18029">
    <property type="entry name" value="Glyoxalase_6"/>
    <property type="match status" value="1"/>
</dbReference>
<evidence type="ECO:0000313" key="3">
    <source>
        <dbReference type="EMBL" id="VZO39607.1"/>
    </source>
</evidence>
<dbReference type="Gene3D" id="3.10.180.10">
    <property type="entry name" value="2,3-Dihydroxybiphenyl 1,2-Dioxygenase, domain 1"/>
    <property type="match status" value="1"/>
</dbReference>
<dbReference type="RefSeq" id="WP_197522740.1">
    <property type="nucleotide sequence ID" value="NZ_CACRYJ010000060.1"/>
</dbReference>
<reference evidence="3 4" key="1">
    <citation type="submission" date="2019-11" db="EMBL/GenBank/DDBJ databases">
        <authorList>
            <person name="Criscuolo A."/>
        </authorList>
    </citation>
    <scope>NUCLEOTIDE SEQUENCE [LARGE SCALE GENOMIC DNA]</scope>
    <source>
        <strain evidence="3">CIP111667</strain>
    </source>
</reference>
<dbReference type="InterPro" id="IPR041581">
    <property type="entry name" value="Glyoxalase_6"/>
</dbReference>
<dbReference type="AlphaFoldDB" id="A0A7M4DQ63"/>
<dbReference type="SUPFAM" id="SSF54593">
    <property type="entry name" value="Glyoxalase/Bleomycin resistance protein/Dihydroxybiphenyl dioxygenase"/>
    <property type="match status" value="1"/>
</dbReference>
<organism evidence="3 4">
    <name type="scientific">Occultella aeris</name>
    <dbReference type="NCBI Taxonomy" id="2761496"/>
    <lineage>
        <taxon>Bacteria</taxon>
        <taxon>Bacillati</taxon>
        <taxon>Actinomycetota</taxon>
        <taxon>Actinomycetes</taxon>
        <taxon>Micrococcales</taxon>
        <taxon>Ruaniaceae</taxon>
        <taxon>Occultella</taxon>
    </lineage>
</organism>
<name>A0A7M4DQ63_9MICO</name>
<dbReference type="EMBL" id="CACRYJ010000060">
    <property type="protein sequence ID" value="VZO39607.1"/>
    <property type="molecule type" value="Genomic_DNA"/>
</dbReference>
<feature type="region of interest" description="Disordered" evidence="1">
    <location>
        <begin position="217"/>
        <end position="238"/>
    </location>
</feature>
<evidence type="ECO:0000256" key="1">
    <source>
        <dbReference type="SAM" id="MobiDB-lite"/>
    </source>
</evidence>
<feature type="domain" description="Glyoxalase-like" evidence="2">
    <location>
        <begin position="118"/>
        <end position="207"/>
    </location>
</feature>
<evidence type="ECO:0000259" key="2">
    <source>
        <dbReference type="Pfam" id="PF18029"/>
    </source>
</evidence>